<organism evidence="4 5">
    <name type="scientific">Allopusillimonas soli</name>
    <dbReference type="NCBI Taxonomy" id="659016"/>
    <lineage>
        <taxon>Bacteria</taxon>
        <taxon>Pseudomonadati</taxon>
        <taxon>Pseudomonadota</taxon>
        <taxon>Betaproteobacteria</taxon>
        <taxon>Burkholderiales</taxon>
        <taxon>Alcaligenaceae</taxon>
        <taxon>Allopusillimonas</taxon>
    </lineage>
</organism>
<dbReference type="InterPro" id="IPR004045">
    <property type="entry name" value="Glutathione_S-Trfase_N"/>
</dbReference>
<evidence type="ECO:0000259" key="2">
    <source>
        <dbReference type="PROSITE" id="PS50404"/>
    </source>
</evidence>
<dbReference type="Pfam" id="PF02798">
    <property type="entry name" value="GST_N"/>
    <property type="match status" value="1"/>
</dbReference>
<dbReference type="SFLD" id="SFLDG01151">
    <property type="entry name" value="Main.2:_Nu-like"/>
    <property type="match status" value="1"/>
</dbReference>
<comment type="caution">
    <text evidence="4">The sequence shown here is derived from an EMBL/GenBank/DDBJ whole genome shotgun (WGS) entry which is preliminary data.</text>
</comment>
<dbReference type="PROSITE" id="PS50404">
    <property type="entry name" value="GST_NTER"/>
    <property type="match status" value="1"/>
</dbReference>
<evidence type="ECO:0000259" key="3">
    <source>
        <dbReference type="PROSITE" id="PS50405"/>
    </source>
</evidence>
<evidence type="ECO:0000313" key="4">
    <source>
        <dbReference type="EMBL" id="NYT36220.1"/>
    </source>
</evidence>
<dbReference type="SUPFAM" id="SSF47616">
    <property type="entry name" value="GST C-terminal domain-like"/>
    <property type="match status" value="1"/>
</dbReference>
<dbReference type="EMBL" id="JACCEW010000001">
    <property type="protein sequence ID" value="NYT36220.1"/>
    <property type="molecule type" value="Genomic_DNA"/>
</dbReference>
<dbReference type="SFLD" id="SFLDS00019">
    <property type="entry name" value="Glutathione_Transferase_(cytos"/>
    <property type="match status" value="1"/>
</dbReference>
<dbReference type="GO" id="GO:0016740">
    <property type="term" value="F:transferase activity"/>
    <property type="evidence" value="ECO:0007669"/>
    <property type="project" value="UniProtKB-KW"/>
</dbReference>
<dbReference type="InterPro" id="IPR040079">
    <property type="entry name" value="Glutathione_S-Trfase"/>
</dbReference>
<dbReference type="OrthoDB" id="81087at2"/>
<dbReference type="InterPro" id="IPR036282">
    <property type="entry name" value="Glutathione-S-Trfase_C_sf"/>
</dbReference>
<dbReference type="CDD" id="cd03048">
    <property type="entry name" value="GST_N_Ure2p_like"/>
    <property type="match status" value="1"/>
</dbReference>
<feature type="domain" description="GST C-terminal" evidence="3">
    <location>
        <begin position="107"/>
        <end position="233"/>
    </location>
</feature>
<feature type="domain" description="GST N-terminal" evidence="2">
    <location>
        <begin position="17"/>
        <end position="104"/>
    </location>
</feature>
<dbReference type="PROSITE" id="PS50405">
    <property type="entry name" value="GST_CTER"/>
    <property type="match status" value="1"/>
</dbReference>
<keyword evidence="4" id="KW-0808">Transferase</keyword>
<dbReference type="Pfam" id="PF00043">
    <property type="entry name" value="GST_C"/>
    <property type="match status" value="1"/>
</dbReference>
<dbReference type="CDD" id="cd03178">
    <property type="entry name" value="GST_C_Ure2p_like"/>
    <property type="match status" value="1"/>
</dbReference>
<evidence type="ECO:0000256" key="1">
    <source>
        <dbReference type="RuleBase" id="RU003494"/>
    </source>
</evidence>
<dbReference type="Gene3D" id="3.40.30.10">
    <property type="entry name" value="Glutaredoxin"/>
    <property type="match status" value="1"/>
</dbReference>
<reference evidence="4 5" key="1">
    <citation type="submission" date="2020-07" db="EMBL/GenBank/DDBJ databases">
        <title>Taxonomic revisions and descriptions of new bacterial species based on genomic comparisons in the high-G+C-content subgroup of the family Alcaligenaceae.</title>
        <authorList>
            <person name="Szabo A."/>
            <person name="Felfoldi T."/>
        </authorList>
    </citation>
    <scope>NUCLEOTIDE SEQUENCE [LARGE SCALE GENOMIC DNA]</scope>
    <source>
        <strain evidence="4 5">DSM 25264</strain>
    </source>
</reference>
<sequence length="233" mass="26200">MQLSDFPITSKWPARHPDRIQLYSLPTPNGVKVSIMLEETGLPYEAHLVSFDTNDQTSPEFLSLNPNNKIPAIIDPQGPDGQPLPLFESGAILVYLADKSGRFLSPNAGERYQTLQWLMFQMGGIGPMFGQVGFFHKFAGKDFEDKRPRDRYVNESRRLLKVLDSHLKDRAWIMGDEYSIADIATFPWIRNLVGFYGAGDLVGFGDFKDVQRVLDAFVARPAVQKGLNIPPRG</sequence>
<protein>
    <submittedName>
        <fullName evidence="4">Glutathione S-transferase N-terminal domain-containing protein</fullName>
    </submittedName>
</protein>
<dbReference type="PANTHER" id="PTHR44051">
    <property type="entry name" value="GLUTATHIONE S-TRANSFERASE-RELATED"/>
    <property type="match status" value="1"/>
</dbReference>
<dbReference type="Gene3D" id="1.20.1050.10">
    <property type="match status" value="1"/>
</dbReference>
<dbReference type="PANTHER" id="PTHR44051:SF19">
    <property type="entry name" value="DISULFIDE-BOND OXIDOREDUCTASE YFCG"/>
    <property type="match status" value="1"/>
</dbReference>
<dbReference type="SFLD" id="SFLDG00358">
    <property type="entry name" value="Main_(cytGST)"/>
    <property type="match status" value="1"/>
</dbReference>
<name>A0A853FBE0_9BURK</name>
<proteinExistence type="inferred from homology"/>
<keyword evidence="5" id="KW-1185">Reference proteome</keyword>
<dbReference type="InterPro" id="IPR036249">
    <property type="entry name" value="Thioredoxin-like_sf"/>
</dbReference>
<dbReference type="AlphaFoldDB" id="A0A853FBE0"/>
<accession>A0A853FBE0</accession>
<comment type="similarity">
    <text evidence="1">Belongs to the GST superfamily.</text>
</comment>
<dbReference type="InterPro" id="IPR010987">
    <property type="entry name" value="Glutathione-S-Trfase_C-like"/>
</dbReference>
<dbReference type="InterPro" id="IPR004046">
    <property type="entry name" value="GST_C"/>
</dbReference>
<gene>
    <name evidence="4" type="ORF">H0A68_04990</name>
</gene>
<dbReference type="RefSeq" id="WP_129968123.1">
    <property type="nucleotide sequence ID" value="NZ_JACCEW010000001.1"/>
</dbReference>
<dbReference type="SUPFAM" id="SSF52833">
    <property type="entry name" value="Thioredoxin-like"/>
    <property type="match status" value="1"/>
</dbReference>
<dbReference type="Proteomes" id="UP000580517">
    <property type="component" value="Unassembled WGS sequence"/>
</dbReference>
<evidence type="ECO:0000313" key="5">
    <source>
        <dbReference type="Proteomes" id="UP000580517"/>
    </source>
</evidence>